<keyword evidence="5" id="KW-1185">Reference proteome</keyword>
<accession>N6YR14</accession>
<dbReference type="PANTHER" id="PTHR30273">
    <property type="entry name" value="PERIPLASMIC SIGNAL SENSOR AND SIGMA FACTOR ACTIVATOR FECR-RELATED"/>
    <property type="match status" value="1"/>
</dbReference>
<dbReference type="EMBL" id="AMXE01000092">
    <property type="protein sequence ID" value="ENO84817.1"/>
    <property type="molecule type" value="Genomic_DNA"/>
</dbReference>
<dbReference type="GO" id="GO:0006352">
    <property type="term" value="P:DNA-templated transcription initiation"/>
    <property type="evidence" value="ECO:0007669"/>
    <property type="project" value="InterPro"/>
</dbReference>
<sequence length="429" mass="47246">MPGSASNPLLSCYQEHYTGLLHFLIKRTGCRETAHELVQETWLSLAEKPLDSLPESAGQDWRAYIYTVAANRAIDHQRHARRTCERFAELPDGVEAEAGAGSDVVRRYAHREALRAVQACLAGLPERTRDIFLADRLEGEKREDIARRHGVSLATVEREIMLAMDHVEQAMLNWQGDAAPERRGRRRNLARLLGVGAGVAGLPALWQLWRHWMPVYRADFALVPGRFHGEALPDGSTVLLDGASIIALAYYRTRRTAHLRQGGAFFAVAPDSARPFTVTALDVSVEVLGTRFAVDIERNWVRVDVESGRVQVLAGDGGQRLLTAGQSARVRAGGSFVEPSGAGQGAAAPVAPWREGWLDFQHTPLALVAERLSRYSTEPLQVAPAVGGLPVIARVNIAERDNWLRLLPAILPVEARQGVDGGWRIDARR</sequence>
<evidence type="ECO:0000259" key="3">
    <source>
        <dbReference type="Pfam" id="PF08281"/>
    </source>
</evidence>
<dbReference type="InterPro" id="IPR013249">
    <property type="entry name" value="RNA_pol_sigma70_r4_t2"/>
</dbReference>
<dbReference type="GO" id="GO:0016987">
    <property type="term" value="F:sigma factor activity"/>
    <property type="evidence" value="ECO:0007669"/>
    <property type="project" value="InterPro"/>
</dbReference>
<dbReference type="InterPro" id="IPR007627">
    <property type="entry name" value="RNA_pol_sigma70_r2"/>
</dbReference>
<dbReference type="Pfam" id="PF04773">
    <property type="entry name" value="FecR"/>
    <property type="match status" value="1"/>
</dbReference>
<dbReference type="GO" id="GO:0003677">
    <property type="term" value="F:DNA binding"/>
    <property type="evidence" value="ECO:0007669"/>
    <property type="project" value="InterPro"/>
</dbReference>
<dbReference type="InterPro" id="IPR012373">
    <property type="entry name" value="Ferrdict_sens_TM"/>
</dbReference>
<dbReference type="RefSeq" id="WP_004343860.1">
    <property type="nucleotide sequence ID" value="NZ_AMXE01000092.1"/>
</dbReference>
<dbReference type="InterPro" id="IPR013324">
    <property type="entry name" value="RNA_pol_sigma_r3/r4-like"/>
</dbReference>
<dbReference type="Gene3D" id="1.10.1740.10">
    <property type="match status" value="1"/>
</dbReference>
<feature type="domain" description="RNA polymerase sigma-70 region 2" evidence="1">
    <location>
        <begin position="13"/>
        <end position="83"/>
    </location>
</feature>
<feature type="domain" description="FecR protein" evidence="2">
    <location>
        <begin position="232"/>
        <end position="311"/>
    </location>
</feature>
<dbReference type="InterPro" id="IPR014284">
    <property type="entry name" value="RNA_pol_sigma-70_dom"/>
</dbReference>
<dbReference type="Pfam" id="PF08281">
    <property type="entry name" value="Sigma70_r4_2"/>
    <property type="match status" value="1"/>
</dbReference>
<name>N6YR14_THAL4</name>
<evidence type="ECO:0000313" key="4">
    <source>
        <dbReference type="EMBL" id="ENO84817.1"/>
    </source>
</evidence>
<dbReference type="Gene3D" id="1.10.10.10">
    <property type="entry name" value="Winged helix-like DNA-binding domain superfamily/Winged helix DNA-binding domain"/>
    <property type="match status" value="1"/>
</dbReference>
<dbReference type="InterPro" id="IPR036388">
    <property type="entry name" value="WH-like_DNA-bd_sf"/>
</dbReference>
<dbReference type="Proteomes" id="UP000013232">
    <property type="component" value="Unassembled WGS sequence"/>
</dbReference>
<organism evidence="4 5">
    <name type="scientific">Thauera linaloolentis (strain DSM 12138 / JCM 21573 / CCUG 41526 / CIP 105981 / IAM 15112 / NBRC 102519 / 47Lol)</name>
    <dbReference type="NCBI Taxonomy" id="1123367"/>
    <lineage>
        <taxon>Bacteria</taxon>
        <taxon>Pseudomonadati</taxon>
        <taxon>Pseudomonadota</taxon>
        <taxon>Betaproteobacteria</taxon>
        <taxon>Rhodocyclales</taxon>
        <taxon>Zoogloeaceae</taxon>
        <taxon>Thauera</taxon>
    </lineage>
</organism>
<reference evidence="4 5" key="1">
    <citation type="submission" date="2012-09" db="EMBL/GenBank/DDBJ databases">
        <title>Draft Genome Sequences of 6 Strains from Genus Thauera.</title>
        <authorList>
            <person name="Liu B."/>
            <person name="Shapleigh J.P."/>
            <person name="Frostegard A.H."/>
        </authorList>
    </citation>
    <scope>NUCLEOTIDE SEQUENCE [LARGE SCALE GENOMIC DNA]</scope>
    <source>
        <strain evidence="5">47Lol / DSM 12138</strain>
    </source>
</reference>
<dbReference type="OrthoDB" id="9784272at2"/>
<dbReference type="InterPro" id="IPR013325">
    <property type="entry name" value="RNA_pol_sigma_r2"/>
</dbReference>
<proteinExistence type="predicted"/>
<evidence type="ECO:0000259" key="2">
    <source>
        <dbReference type="Pfam" id="PF04773"/>
    </source>
</evidence>
<dbReference type="InterPro" id="IPR006860">
    <property type="entry name" value="FecR"/>
</dbReference>
<dbReference type="SUPFAM" id="SSF88946">
    <property type="entry name" value="Sigma2 domain of RNA polymerase sigma factors"/>
    <property type="match status" value="1"/>
</dbReference>
<dbReference type="STRING" id="1123367.GCA_000621305_02780"/>
<evidence type="ECO:0000313" key="5">
    <source>
        <dbReference type="Proteomes" id="UP000013232"/>
    </source>
</evidence>
<dbReference type="Pfam" id="PF04542">
    <property type="entry name" value="Sigma70_r2"/>
    <property type="match status" value="1"/>
</dbReference>
<evidence type="ECO:0000259" key="1">
    <source>
        <dbReference type="Pfam" id="PF04542"/>
    </source>
</evidence>
<dbReference type="SUPFAM" id="SSF88659">
    <property type="entry name" value="Sigma3 and sigma4 domains of RNA polymerase sigma factors"/>
    <property type="match status" value="1"/>
</dbReference>
<protein>
    <submittedName>
        <fullName evidence="4">Anti-FecI sigma factor FecR</fullName>
    </submittedName>
</protein>
<dbReference type="GO" id="GO:0016989">
    <property type="term" value="F:sigma factor antagonist activity"/>
    <property type="evidence" value="ECO:0007669"/>
    <property type="project" value="TreeGrafter"/>
</dbReference>
<dbReference type="eggNOG" id="COG1595">
    <property type="taxonomic scope" value="Bacteria"/>
</dbReference>
<gene>
    <name evidence="4" type="ORF">C666_16540</name>
</gene>
<dbReference type="eggNOG" id="COG3712">
    <property type="taxonomic scope" value="Bacteria"/>
</dbReference>
<dbReference type="AlphaFoldDB" id="N6YR14"/>
<comment type="caution">
    <text evidence="4">The sequence shown here is derived from an EMBL/GenBank/DDBJ whole genome shotgun (WGS) entry which is preliminary data.</text>
</comment>
<dbReference type="NCBIfam" id="TIGR02937">
    <property type="entry name" value="sigma70-ECF"/>
    <property type="match status" value="1"/>
</dbReference>
<dbReference type="Gene3D" id="2.60.120.1440">
    <property type="match status" value="1"/>
</dbReference>
<feature type="domain" description="RNA polymerase sigma factor 70 region 4 type 2" evidence="3">
    <location>
        <begin position="115"/>
        <end position="166"/>
    </location>
</feature>
<dbReference type="PANTHER" id="PTHR30273:SF2">
    <property type="entry name" value="PROTEIN FECR"/>
    <property type="match status" value="1"/>
</dbReference>